<evidence type="ECO:0000313" key="2">
    <source>
        <dbReference type="EMBL" id="RPD53685.1"/>
    </source>
</evidence>
<dbReference type="EMBL" id="ML122317">
    <property type="protein sequence ID" value="RPD53685.1"/>
    <property type="molecule type" value="Genomic_DNA"/>
</dbReference>
<accession>A0A5C2RT36</accession>
<feature type="region of interest" description="Disordered" evidence="1">
    <location>
        <begin position="133"/>
        <end position="154"/>
    </location>
</feature>
<dbReference type="Proteomes" id="UP000313359">
    <property type="component" value="Unassembled WGS sequence"/>
</dbReference>
<organism evidence="2 3">
    <name type="scientific">Lentinus tigrinus ALCF2SS1-6</name>
    <dbReference type="NCBI Taxonomy" id="1328759"/>
    <lineage>
        <taxon>Eukaryota</taxon>
        <taxon>Fungi</taxon>
        <taxon>Dikarya</taxon>
        <taxon>Basidiomycota</taxon>
        <taxon>Agaricomycotina</taxon>
        <taxon>Agaricomycetes</taxon>
        <taxon>Polyporales</taxon>
        <taxon>Polyporaceae</taxon>
        <taxon>Lentinus</taxon>
    </lineage>
</organism>
<evidence type="ECO:0000256" key="1">
    <source>
        <dbReference type="SAM" id="MobiDB-lite"/>
    </source>
</evidence>
<protein>
    <submittedName>
        <fullName evidence="2">Uncharacterized protein</fullName>
    </submittedName>
</protein>
<name>A0A5C2RT36_9APHY</name>
<sequence length="154" mass="16994">MRFAAMEPLPRYLNTCQLGASDRTAHLARRTRFLGERHGALVGGRGMARVPTQDGLEIVPNHCAACVKRSTAVAHPYLSNITPLSHLVPSQAGSRKLSPDPRRKARRNCPLHRRDGNCPRHLLSPALRISHHSRISHPSLPPSYQALGDRRGAL</sequence>
<feature type="region of interest" description="Disordered" evidence="1">
    <location>
        <begin position="89"/>
        <end position="117"/>
    </location>
</feature>
<keyword evidence="3" id="KW-1185">Reference proteome</keyword>
<dbReference type="AlphaFoldDB" id="A0A5C2RT36"/>
<reference evidence="2" key="1">
    <citation type="journal article" date="2018" name="Genome Biol. Evol.">
        <title>Genomics and development of Lentinus tigrinus, a white-rot wood-decaying mushroom with dimorphic fruiting bodies.</title>
        <authorList>
            <person name="Wu B."/>
            <person name="Xu Z."/>
            <person name="Knudson A."/>
            <person name="Carlson A."/>
            <person name="Chen N."/>
            <person name="Kovaka S."/>
            <person name="LaButti K."/>
            <person name="Lipzen A."/>
            <person name="Pennachio C."/>
            <person name="Riley R."/>
            <person name="Schakwitz W."/>
            <person name="Umezawa K."/>
            <person name="Ohm R.A."/>
            <person name="Grigoriev I.V."/>
            <person name="Nagy L.G."/>
            <person name="Gibbons J."/>
            <person name="Hibbett D."/>
        </authorList>
    </citation>
    <scope>NUCLEOTIDE SEQUENCE [LARGE SCALE GENOMIC DNA]</scope>
    <source>
        <strain evidence="2">ALCF2SS1-6</strain>
    </source>
</reference>
<gene>
    <name evidence="2" type="ORF">L227DRAFT_381677</name>
</gene>
<evidence type="ECO:0000313" key="3">
    <source>
        <dbReference type="Proteomes" id="UP000313359"/>
    </source>
</evidence>
<proteinExistence type="predicted"/>